<gene>
    <name evidence="1" type="ORF">ABEG17_16265</name>
</gene>
<protein>
    <submittedName>
        <fullName evidence="1">Uncharacterized protein</fullName>
    </submittedName>
</protein>
<organism evidence="1">
    <name type="scientific">Pedococcus sp. KACC 23699</name>
    <dbReference type="NCBI Taxonomy" id="3149228"/>
    <lineage>
        <taxon>Bacteria</taxon>
        <taxon>Bacillati</taxon>
        <taxon>Actinomycetota</taxon>
        <taxon>Actinomycetes</taxon>
        <taxon>Micrococcales</taxon>
        <taxon>Intrasporangiaceae</taxon>
        <taxon>Pedococcus</taxon>
    </lineage>
</organism>
<dbReference type="AlphaFoldDB" id="A0AAU7JS34"/>
<reference evidence="1" key="1">
    <citation type="submission" date="2024-05" db="EMBL/GenBank/DDBJ databases">
        <authorList>
            <person name="Kim S."/>
            <person name="Heo J."/>
            <person name="Choi H."/>
            <person name="Choi Y."/>
            <person name="Kwon S.-W."/>
            <person name="Kim Y."/>
        </authorList>
    </citation>
    <scope>NUCLEOTIDE SEQUENCE</scope>
    <source>
        <strain evidence="1">KACC 23699</strain>
    </source>
</reference>
<dbReference type="EMBL" id="CP157483">
    <property type="protein sequence ID" value="XBO43103.1"/>
    <property type="molecule type" value="Genomic_DNA"/>
</dbReference>
<evidence type="ECO:0000313" key="1">
    <source>
        <dbReference type="EMBL" id="XBO43103.1"/>
    </source>
</evidence>
<name>A0AAU7JS34_9MICO</name>
<accession>A0AAU7JS34</accession>
<dbReference type="RefSeq" id="WP_406830532.1">
    <property type="nucleotide sequence ID" value="NZ_CP157483.1"/>
</dbReference>
<proteinExistence type="predicted"/>
<sequence length="89" mass="9208">MSDSTVNPVKAGDVPILLAVLGRVEGEIRGGAHDAQAVRSLGERCLAAGLVADDVPLTSEGVADVLEGIGQRLRYALGEYGQDPTQPPQ</sequence>